<feature type="chain" id="PRO_5013026523" description="VWFA domain-containing protein" evidence="1">
    <location>
        <begin position="19"/>
        <end position="276"/>
    </location>
</feature>
<reference evidence="2 3" key="1">
    <citation type="submission" date="2017-02" db="EMBL/GenBank/DDBJ databases">
        <title>Complete genome sequence of the drought resistance-promoting endophyte Pantoea alhagi LTYR-11Z.</title>
        <authorList>
            <person name="Zhang L."/>
        </authorList>
    </citation>
    <scope>NUCLEOTIDE SEQUENCE [LARGE SCALE GENOMIC DNA]</scope>
    <source>
        <strain evidence="2 3">LTYR-11Z</strain>
    </source>
</reference>
<evidence type="ECO:0000256" key="1">
    <source>
        <dbReference type="SAM" id="SignalP"/>
    </source>
</evidence>
<accession>A0A1W6B2P4</accession>
<dbReference type="AlphaFoldDB" id="A0A1W6B2P4"/>
<organism evidence="2 3">
    <name type="scientific">Pantoea alhagi</name>
    <dbReference type="NCBI Taxonomy" id="1891675"/>
    <lineage>
        <taxon>Bacteria</taxon>
        <taxon>Pseudomonadati</taxon>
        <taxon>Pseudomonadota</taxon>
        <taxon>Gammaproteobacteria</taxon>
        <taxon>Enterobacterales</taxon>
        <taxon>Erwiniaceae</taxon>
        <taxon>Pantoea</taxon>
    </lineage>
</organism>
<dbReference type="Proteomes" id="UP000192900">
    <property type="component" value="Chromosome"/>
</dbReference>
<dbReference type="RefSeq" id="WP_085068183.1">
    <property type="nucleotide sequence ID" value="NZ_CP019706.1"/>
</dbReference>
<gene>
    <name evidence="2" type="ORF">B1H58_04505</name>
</gene>
<dbReference type="KEGG" id="palh:B1H58_04505"/>
<dbReference type="STRING" id="1891675.B1H58_04505"/>
<protein>
    <recommendedName>
        <fullName evidence="4">VWFA domain-containing protein</fullName>
    </recommendedName>
</protein>
<evidence type="ECO:0000313" key="3">
    <source>
        <dbReference type="Proteomes" id="UP000192900"/>
    </source>
</evidence>
<feature type="signal peptide" evidence="1">
    <location>
        <begin position="1"/>
        <end position="18"/>
    </location>
</feature>
<evidence type="ECO:0000313" key="2">
    <source>
        <dbReference type="EMBL" id="ARJ41342.1"/>
    </source>
</evidence>
<sequence length="276" mass="31035">MRSWLALMLLGMTCVTQAAERNDIPSCYHFLKQDAVRPNGSGRELVIIIDQTVKVPLSLKESVWQHVLRYVQPGDRVVLYQFSALLQDNYLKRVYDGKLEALFTDQKARNNMGMESLKKLDACLLQQKQYFSQGIGKLMAASFAADSDNVAKSEIFGSLKRIAEDLKSDPAHDKSVLLVSDMLENSDFVSFYSNNRIRAIAAEKEMAKVTEQNLIADFNGAKVYVAGAGLIDTAAKNNYRSGKIMQQLETFWQRYFEASHAELISFGAPELTVEIK</sequence>
<name>A0A1W6B2P4_9GAMM</name>
<evidence type="ECO:0008006" key="4">
    <source>
        <dbReference type="Google" id="ProtNLM"/>
    </source>
</evidence>
<dbReference type="OrthoDB" id="5365915at2"/>
<proteinExistence type="predicted"/>
<keyword evidence="1" id="KW-0732">Signal</keyword>
<keyword evidence="3" id="KW-1185">Reference proteome</keyword>
<dbReference type="EMBL" id="CP019706">
    <property type="protein sequence ID" value="ARJ41342.1"/>
    <property type="molecule type" value="Genomic_DNA"/>
</dbReference>